<dbReference type="EC" id="6.3.4.15" evidence="5"/>
<evidence type="ECO:0000313" key="8">
    <source>
        <dbReference type="Proteomes" id="UP000297597"/>
    </source>
</evidence>
<keyword evidence="5" id="KW-0805">Transcription regulation</keyword>
<dbReference type="Gene3D" id="3.30.930.10">
    <property type="entry name" value="Bira Bifunctional Protein, Domain 2"/>
    <property type="match status" value="1"/>
</dbReference>
<dbReference type="GO" id="GO:0004077">
    <property type="term" value="F:biotin--[biotin carboxyl-carrier protein] ligase activity"/>
    <property type="evidence" value="ECO:0007669"/>
    <property type="project" value="UniProtKB-UniRule"/>
</dbReference>
<dbReference type="Gene3D" id="2.30.30.100">
    <property type="match status" value="1"/>
</dbReference>
<dbReference type="InterPro" id="IPR008988">
    <property type="entry name" value="Transcriptional_repressor_C"/>
</dbReference>
<dbReference type="InterPro" id="IPR004143">
    <property type="entry name" value="BPL_LPL_catalytic"/>
</dbReference>
<dbReference type="InterPro" id="IPR004408">
    <property type="entry name" value="Biotin_CoA_COase_ligase"/>
</dbReference>
<dbReference type="InterPro" id="IPR011991">
    <property type="entry name" value="ArsR-like_HTH"/>
</dbReference>
<name>A0A4Y7RNB1_9FIRM</name>
<keyword evidence="3 5" id="KW-0067">ATP-binding</keyword>
<keyword evidence="5" id="KW-0804">Transcription</keyword>
<keyword evidence="5" id="KW-0238">DNA-binding</keyword>
<dbReference type="Pfam" id="PF02237">
    <property type="entry name" value="BPL_C"/>
    <property type="match status" value="1"/>
</dbReference>
<accession>A0A4Y7RNB1</accession>
<dbReference type="InterPro" id="IPR045864">
    <property type="entry name" value="aa-tRNA-synth_II/BPL/LPL"/>
</dbReference>
<dbReference type="GO" id="GO:0003677">
    <property type="term" value="F:DNA binding"/>
    <property type="evidence" value="ECO:0007669"/>
    <property type="project" value="UniProtKB-UniRule"/>
</dbReference>
<dbReference type="HAMAP" id="MF_00978">
    <property type="entry name" value="Bifunct_BirA"/>
    <property type="match status" value="1"/>
</dbReference>
<dbReference type="InterPro" id="IPR036390">
    <property type="entry name" value="WH_DNA-bd_sf"/>
</dbReference>
<dbReference type="PANTHER" id="PTHR12835:SF5">
    <property type="entry name" value="BIOTIN--PROTEIN LIGASE"/>
    <property type="match status" value="1"/>
</dbReference>
<sequence>MKDAILRLLKERRPEPVSGEDICKSLNVTRTAIWKHMQVLRESGYEIEARPRAGYTLTGIPDRLYPEEILDGLSTRFLGRKIYYCDSVSTTNETAKELARQGAAEGAVVVAEEQTGGKGRLGRRWFAPKYKGIWFSLILCPPVLPPEANQVTMLAAVAVAAAIRKETGIAVGIKWPNDLLVSGRKICGILTELSAEMERINYMVVGIGINVNQEQTDFPEEFRESAASLRTASGIKINRVKLIRAALAEFEQWYEIWLERGFTPVLASWKEMSVSLHCQVRIHAPNKSWEGWAEDIDSDGALLLRLPGGELQRVISGEVSLRMK</sequence>
<dbReference type="OrthoDB" id="9807064at2"/>
<evidence type="ECO:0000256" key="1">
    <source>
        <dbReference type="ARBA" id="ARBA00022598"/>
    </source>
</evidence>
<keyword evidence="5" id="KW-0678">Repressor</keyword>
<dbReference type="AlphaFoldDB" id="A0A4Y7RNB1"/>
<dbReference type="GO" id="GO:0006355">
    <property type="term" value="P:regulation of DNA-templated transcription"/>
    <property type="evidence" value="ECO:0007669"/>
    <property type="project" value="UniProtKB-UniRule"/>
</dbReference>
<dbReference type="SUPFAM" id="SSF55681">
    <property type="entry name" value="Class II aaRS and biotin synthetases"/>
    <property type="match status" value="1"/>
</dbReference>
<dbReference type="SUPFAM" id="SSF50037">
    <property type="entry name" value="C-terminal domain of transcriptional repressors"/>
    <property type="match status" value="1"/>
</dbReference>
<comment type="function">
    <text evidence="5">Acts both as a biotin--[acetyl-CoA-carboxylase] ligase and a repressor.</text>
</comment>
<dbReference type="Pfam" id="PF03099">
    <property type="entry name" value="BPL_LplA_LipB"/>
    <property type="match status" value="1"/>
</dbReference>
<dbReference type="Proteomes" id="UP000297597">
    <property type="component" value="Unassembled WGS sequence"/>
</dbReference>
<dbReference type="PANTHER" id="PTHR12835">
    <property type="entry name" value="BIOTIN PROTEIN LIGASE"/>
    <property type="match status" value="1"/>
</dbReference>
<dbReference type="CDD" id="cd16442">
    <property type="entry name" value="BPL"/>
    <property type="match status" value="1"/>
</dbReference>
<dbReference type="Gene3D" id="1.10.10.10">
    <property type="entry name" value="Winged helix-like DNA-binding domain superfamily/Winged helix DNA-binding domain"/>
    <property type="match status" value="1"/>
</dbReference>
<evidence type="ECO:0000313" key="7">
    <source>
        <dbReference type="EMBL" id="TEB10465.1"/>
    </source>
</evidence>
<keyword evidence="2 5" id="KW-0547">Nucleotide-binding</keyword>
<dbReference type="PROSITE" id="PS51733">
    <property type="entry name" value="BPL_LPL_CATALYTIC"/>
    <property type="match status" value="1"/>
</dbReference>
<gene>
    <name evidence="5 7" type="primary">birA</name>
    <name evidence="7" type="ORF">Pmgp_02374</name>
</gene>
<comment type="similarity">
    <text evidence="5">Belongs to the biotin--protein ligase family.</text>
</comment>
<dbReference type="InterPro" id="IPR036388">
    <property type="entry name" value="WH-like_DNA-bd_sf"/>
</dbReference>
<evidence type="ECO:0000256" key="3">
    <source>
        <dbReference type="ARBA" id="ARBA00022840"/>
    </source>
</evidence>
<protein>
    <recommendedName>
        <fullName evidence="5">Bifunctional ligase/repressor BirA</fullName>
    </recommendedName>
    <alternativeName>
        <fullName evidence="5">Biotin--[acetyl-CoA-carboxylase] ligase</fullName>
        <ecNumber evidence="5">6.3.4.15</ecNumber>
    </alternativeName>
    <alternativeName>
        <fullName evidence="5">Biotin--protein ligase</fullName>
    </alternativeName>
    <alternativeName>
        <fullName evidence="5">Biotin-[acetyl-CoA carboxylase] synthetase</fullName>
    </alternativeName>
</protein>
<reference evidence="7 8" key="1">
    <citation type="journal article" date="2018" name="Environ. Microbiol.">
        <title>Novel energy conservation strategies and behaviour of Pelotomaculum schinkii driving syntrophic propionate catabolism.</title>
        <authorList>
            <person name="Hidalgo-Ahumada C.A.P."/>
            <person name="Nobu M.K."/>
            <person name="Narihiro T."/>
            <person name="Tamaki H."/>
            <person name="Liu W.T."/>
            <person name="Kamagata Y."/>
            <person name="Stams A.J.M."/>
            <person name="Imachi H."/>
            <person name="Sousa D.Z."/>
        </authorList>
    </citation>
    <scope>NUCLEOTIDE SEQUENCE [LARGE SCALE GENOMIC DNA]</scope>
    <source>
        <strain evidence="7 8">MGP</strain>
    </source>
</reference>
<feature type="DNA-binding region" description="H-T-H motif" evidence="5">
    <location>
        <begin position="19"/>
        <end position="38"/>
    </location>
</feature>
<feature type="binding site" evidence="5">
    <location>
        <position position="185"/>
    </location>
    <ligand>
        <name>biotin</name>
        <dbReference type="ChEBI" id="CHEBI:57586"/>
    </ligand>
</feature>
<dbReference type="SUPFAM" id="SSF46785">
    <property type="entry name" value="Winged helix' DNA-binding domain"/>
    <property type="match status" value="1"/>
</dbReference>
<dbReference type="InterPro" id="IPR013196">
    <property type="entry name" value="HTH_11"/>
</dbReference>
<dbReference type="Pfam" id="PF08279">
    <property type="entry name" value="HTH_11"/>
    <property type="match status" value="1"/>
</dbReference>
<dbReference type="CDD" id="cd00090">
    <property type="entry name" value="HTH_ARSR"/>
    <property type="match status" value="1"/>
</dbReference>
<feature type="domain" description="BPL/LPL catalytic" evidence="6">
    <location>
        <begin position="67"/>
        <end position="258"/>
    </location>
</feature>
<keyword evidence="4 5" id="KW-0092">Biotin</keyword>
<dbReference type="InterPro" id="IPR030855">
    <property type="entry name" value="Bifunct_BirA"/>
</dbReference>
<evidence type="ECO:0000256" key="5">
    <source>
        <dbReference type="HAMAP-Rule" id="MF_00978"/>
    </source>
</evidence>
<proteinExistence type="inferred from homology"/>
<dbReference type="InterPro" id="IPR003142">
    <property type="entry name" value="BPL_C"/>
</dbReference>
<evidence type="ECO:0000256" key="2">
    <source>
        <dbReference type="ARBA" id="ARBA00022741"/>
    </source>
</evidence>
<evidence type="ECO:0000259" key="6">
    <source>
        <dbReference type="PROSITE" id="PS51733"/>
    </source>
</evidence>
<dbReference type="GO" id="GO:0016740">
    <property type="term" value="F:transferase activity"/>
    <property type="evidence" value="ECO:0007669"/>
    <property type="project" value="UniProtKB-ARBA"/>
</dbReference>
<keyword evidence="1 5" id="KW-0436">Ligase</keyword>
<dbReference type="NCBIfam" id="TIGR00121">
    <property type="entry name" value="birA_ligase"/>
    <property type="match status" value="1"/>
</dbReference>
<dbReference type="GO" id="GO:0009249">
    <property type="term" value="P:protein lipoylation"/>
    <property type="evidence" value="ECO:0007669"/>
    <property type="project" value="UniProtKB-ARBA"/>
</dbReference>
<dbReference type="GO" id="GO:0005737">
    <property type="term" value="C:cytoplasm"/>
    <property type="evidence" value="ECO:0007669"/>
    <property type="project" value="TreeGrafter"/>
</dbReference>
<comment type="catalytic activity">
    <reaction evidence="5">
        <text>biotin + L-lysyl-[protein] + ATP = N(6)-biotinyl-L-lysyl-[protein] + AMP + diphosphate + H(+)</text>
        <dbReference type="Rhea" id="RHEA:11756"/>
        <dbReference type="Rhea" id="RHEA-COMP:9752"/>
        <dbReference type="Rhea" id="RHEA-COMP:10505"/>
        <dbReference type="ChEBI" id="CHEBI:15378"/>
        <dbReference type="ChEBI" id="CHEBI:29969"/>
        <dbReference type="ChEBI" id="CHEBI:30616"/>
        <dbReference type="ChEBI" id="CHEBI:33019"/>
        <dbReference type="ChEBI" id="CHEBI:57586"/>
        <dbReference type="ChEBI" id="CHEBI:83144"/>
        <dbReference type="ChEBI" id="CHEBI:456215"/>
        <dbReference type="EC" id="6.3.4.15"/>
    </reaction>
</comment>
<dbReference type="EMBL" id="QFFZ01000026">
    <property type="protein sequence ID" value="TEB10465.1"/>
    <property type="molecule type" value="Genomic_DNA"/>
</dbReference>
<dbReference type="GO" id="GO:0005524">
    <property type="term" value="F:ATP binding"/>
    <property type="evidence" value="ECO:0007669"/>
    <property type="project" value="UniProtKB-UniRule"/>
</dbReference>
<evidence type="ECO:0000256" key="4">
    <source>
        <dbReference type="ARBA" id="ARBA00023267"/>
    </source>
</evidence>
<organism evidence="7 8">
    <name type="scientific">Pelotomaculum propionicicum</name>
    <dbReference type="NCBI Taxonomy" id="258475"/>
    <lineage>
        <taxon>Bacteria</taxon>
        <taxon>Bacillati</taxon>
        <taxon>Bacillota</taxon>
        <taxon>Clostridia</taxon>
        <taxon>Eubacteriales</taxon>
        <taxon>Desulfotomaculaceae</taxon>
        <taxon>Pelotomaculum</taxon>
    </lineage>
</organism>
<comment type="caution">
    <text evidence="7">The sequence shown here is derived from an EMBL/GenBank/DDBJ whole genome shotgun (WGS) entry which is preliminary data.</text>
</comment>
<comment type="caution">
    <text evidence="5">Lacks conserved residue(s) required for the propagation of feature annotation.</text>
</comment>
<keyword evidence="8" id="KW-1185">Reference proteome</keyword>
<feature type="binding site" evidence="5">
    <location>
        <begin position="90"/>
        <end position="92"/>
    </location>
    <ligand>
        <name>biotin</name>
        <dbReference type="ChEBI" id="CHEBI:57586"/>
    </ligand>
</feature>
<feature type="binding site" evidence="5">
    <location>
        <position position="114"/>
    </location>
    <ligand>
        <name>biotin</name>
        <dbReference type="ChEBI" id="CHEBI:57586"/>
    </ligand>
</feature>